<feature type="transmembrane region" description="Helical" evidence="1">
    <location>
        <begin position="355"/>
        <end position="372"/>
    </location>
</feature>
<dbReference type="HOGENOM" id="CLU_002755_1_2_6"/>
<feature type="transmembrane region" description="Helical" evidence="1">
    <location>
        <begin position="516"/>
        <end position="543"/>
    </location>
</feature>
<dbReference type="Gene3D" id="3.30.2090.10">
    <property type="entry name" value="Multidrug efflux transporter AcrB TolC docking domain, DN and DC subdomains"/>
    <property type="match status" value="2"/>
</dbReference>
<dbReference type="PANTHER" id="PTHR32063:SF24">
    <property type="entry name" value="CATION EFFLUX SYSTEM (ACRB_ACRD_ACRF FAMILY)"/>
    <property type="match status" value="1"/>
</dbReference>
<dbReference type="OrthoDB" id="9758757at2"/>
<evidence type="ECO:0000313" key="2">
    <source>
        <dbReference type="EMBL" id="BAJ03744.1"/>
    </source>
</evidence>
<keyword evidence="1" id="KW-0812">Transmembrane</keyword>
<evidence type="ECO:0000256" key="1">
    <source>
        <dbReference type="SAM" id="Phobius"/>
    </source>
</evidence>
<dbReference type="Gene3D" id="3.30.70.1430">
    <property type="entry name" value="Multidrug efflux transporter AcrB pore domain"/>
    <property type="match status" value="2"/>
</dbReference>
<feature type="transmembrane region" description="Helical" evidence="1">
    <location>
        <begin position="1059"/>
        <end position="1082"/>
    </location>
</feature>
<organism evidence="2 3">
    <name type="scientific">Shewanella violacea (strain JCM 10179 / CIP 106290 / LMG 19151 / DSS12)</name>
    <dbReference type="NCBI Taxonomy" id="637905"/>
    <lineage>
        <taxon>Bacteria</taxon>
        <taxon>Pseudomonadati</taxon>
        <taxon>Pseudomonadota</taxon>
        <taxon>Gammaproteobacteria</taxon>
        <taxon>Alteromonadales</taxon>
        <taxon>Shewanellaceae</taxon>
        <taxon>Shewanella</taxon>
    </lineage>
</organism>
<dbReference type="PRINTS" id="PR00702">
    <property type="entry name" value="ACRIFLAVINRP"/>
</dbReference>
<keyword evidence="3" id="KW-1185">Reference proteome</keyword>
<dbReference type="Gene3D" id="1.20.1640.10">
    <property type="entry name" value="Multidrug efflux transporter AcrB transmembrane domain"/>
    <property type="match status" value="2"/>
</dbReference>
<feature type="transmembrane region" description="Helical" evidence="1">
    <location>
        <begin position="379"/>
        <end position="398"/>
    </location>
</feature>
<sequence length="1092" mass="117567">MLQRLIEVAIRNRLMVVLGLIAIAIASMVMLPKLNLDAFPDVTNVQVTVNTEAEGLAAEEVEKLISYPVESAMYALPGVTEVRSLSRTGLSLVTVVFAEGTDIYFARQQVFEQLQAAREMIPDGIGVPEIGPNTSGLGQIYQYILRAEPGSGIDASELRSLNDYLVKLIMMPVGGVTEVLSFGGDVRQYQVQIDPNKLRSYGLSMEQVITALESNNRNAGGWFMGQGQEQLVVRGYGLLPAGDAGLKAIAQIPLTEVAGTPVRVGDIANVDYGSEIRVGAVTMTRRDEAGNPQALGEVVAGVILKRMGANTKATIDDINARTSLVEQALPDGVTFEVFYDQADLVDQAVTTVRDALLMAFVFIVVILALFLVNIRATMLVLLSIPVSICLALMVMSYFGMSANLMSLGGLAVAIGMLVDGSVVMVENIFKHLTQPDRQHLNDARLRADGEPDPYHADEDGVGTQAHSDASSAIGMRVMLAAKEVCSPIFFATAIIIVVFAPLFALEGVEGKLFQPMAVSIILAMLSALVVALVVVPALAVILFDKRMFKRGITLRESALLKPIESVYRRLLTLTMARPKTVVITAVTLFVLSMTLLPRLGTEFVPELEEGTINLRITLAPTASLQTSIDVAPKIEKMLLEFPEVEYALSRIGAPELGGDPEPVSNIEIYIGLKPVEQWQSASSRVELQKLMEEKISVFPGLLFTFSQPIATRVDELLSGVKAQLAIKIFGPDLDLLSASGERLSELVSKIPGAVDVSLEQVSGEAQLVVRPKRELLARYGISVDEVMSLVSQGIGGVSAGQVIDGNARYDINVRLAEQYRSSPDALRDLLLSGVNGATVRLGEVASVEVEMAPPNIRRDDVQRRVVVQANVSGRDMGSVVKDIYAVIPQANLPAGYTVVVGGQYENQQRAQQKLMLVVPISIGLIALLLFFSFGSLKQVALIMANVPLALIGGVVALFISGTYLSVPSSIGFITLFGVAVLNGVVLVDSINQRRDLEVKQSRHREATGTLGQGESLYDSVYEGTVGRLRPVLMTALTSALGLIPILISTGVGSEIQQPLAVVIIGGLFSSTALTLLVLPTLYRWMYRKEEQS</sequence>
<protein>
    <submittedName>
        <fullName evidence="2">Heavy metal efflux pump, CzcA family</fullName>
    </submittedName>
</protein>
<dbReference type="Pfam" id="PF00873">
    <property type="entry name" value="ACR_tran"/>
    <property type="match status" value="1"/>
</dbReference>
<dbReference type="eggNOG" id="COG3696">
    <property type="taxonomic scope" value="Bacteria"/>
</dbReference>
<reference evidence="3" key="1">
    <citation type="journal article" date="2010" name="Mol. Biosyst.">
        <title>Complete genome sequence and comparative analysis of Shewanella violacea, a psychrophilic and piezophilic bacterium from deep sea floor sediments.</title>
        <authorList>
            <person name="Aono E."/>
            <person name="Baba T."/>
            <person name="Ara T."/>
            <person name="Nishi T."/>
            <person name="Nakamichi T."/>
            <person name="Inamoto E."/>
            <person name="Toyonaga H."/>
            <person name="Hasegawa M."/>
            <person name="Takai Y."/>
            <person name="Okumura Y."/>
            <person name="Baba M."/>
            <person name="Tomita M."/>
            <person name="Kato C."/>
            <person name="Oshima T."/>
            <person name="Nakasone K."/>
            <person name="Mori H."/>
        </authorList>
    </citation>
    <scope>NUCLEOTIDE SEQUENCE [LARGE SCALE GENOMIC DNA]</scope>
    <source>
        <strain evidence="3">JCM 10179 / CIP 106290 / LMG 19151 / DSS12</strain>
    </source>
</reference>
<dbReference type="GO" id="GO:0005886">
    <property type="term" value="C:plasma membrane"/>
    <property type="evidence" value="ECO:0007669"/>
    <property type="project" value="TreeGrafter"/>
</dbReference>
<dbReference type="KEGG" id="svo:SVI_3773"/>
<dbReference type="RefSeq" id="WP_013053037.1">
    <property type="nucleotide sequence ID" value="NC_014012.1"/>
</dbReference>
<keyword evidence="1" id="KW-0472">Membrane</keyword>
<keyword evidence="1" id="KW-1133">Transmembrane helix</keyword>
<dbReference type="AlphaFoldDB" id="D4ZCJ9"/>
<dbReference type="SUPFAM" id="SSF82714">
    <property type="entry name" value="Multidrug efflux transporter AcrB TolC docking domain, DN and DC subdomains"/>
    <property type="match status" value="2"/>
</dbReference>
<dbReference type="Gene3D" id="3.30.70.1320">
    <property type="entry name" value="Multidrug efflux transporter AcrB pore domain like"/>
    <property type="match status" value="1"/>
</dbReference>
<dbReference type="PANTHER" id="PTHR32063">
    <property type="match status" value="1"/>
</dbReference>
<feature type="transmembrane region" description="Helical" evidence="1">
    <location>
        <begin position="970"/>
        <end position="990"/>
    </location>
</feature>
<dbReference type="InterPro" id="IPR001036">
    <property type="entry name" value="Acrflvin-R"/>
</dbReference>
<evidence type="ECO:0000313" key="3">
    <source>
        <dbReference type="Proteomes" id="UP000002350"/>
    </source>
</evidence>
<dbReference type="STRING" id="637905.SVI_3773"/>
<gene>
    <name evidence="2" type="ordered locus">SVI_3773</name>
</gene>
<dbReference type="EMBL" id="AP011177">
    <property type="protein sequence ID" value="BAJ03744.1"/>
    <property type="molecule type" value="Genomic_DNA"/>
</dbReference>
<dbReference type="SUPFAM" id="SSF82693">
    <property type="entry name" value="Multidrug efflux transporter AcrB pore domain, PN1, PN2, PC1 and PC2 subdomains"/>
    <property type="match status" value="3"/>
</dbReference>
<feature type="transmembrane region" description="Helical" evidence="1">
    <location>
        <begin position="578"/>
        <end position="596"/>
    </location>
</feature>
<feature type="transmembrane region" description="Helical" evidence="1">
    <location>
        <begin position="12"/>
        <end position="31"/>
    </location>
</feature>
<accession>D4ZCJ9</accession>
<dbReference type="Gene3D" id="3.30.70.1440">
    <property type="entry name" value="Multidrug efflux transporter AcrB pore domain"/>
    <property type="match status" value="1"/>
</dbReference>
<dbReference type="InterPro" id="IPR027463">
    <property type="entry name" value="AcrB_DN_DC_subdom"/>
</dbReference>
<proteinExistence type="predicted"/>
<feature type="transmembrane region" description="Helical" evidence="1">
    <location>
        <begin position="1031"/>
        <end position="1053"/>
    </location>
</feature>
<feature type="transmembrane region" description="Helical" evidence="1">
    <location>
        <begin position="940"/>
        <end position="964"/>
    </location>
</feature>
<feature type="transmembrane region" description="Helical" evidence="1">
    <location>
        <begin position="484"/>
        <end position="504"/>
    </location>
</feature>
<dbReference type="GO" id="GO:0042910">
    <property type="term" value="F:xenobiotic transmembrane transporter activity"/>
    <property type="evidence" value="ECO:0007669"/>
    <property type="project" value="TreeGrafter"/>
</dbReference>
<feature type="transmembrane region" description="Helical" evidence="1">
    <location>
        <begin position="914"/>
        <end position="933"/>
    </location>
</feature>
<feature type="transmembrane region" description="Helical" evidence="1">
    <location>
        <begin position="404"/>
        <end position="429"/>
    </location>
</feature>
<dbReference type="SUPFAM" id="SSF82866">
    <property type="entry name" value="Multidrug efflux transporter AcrB transmembrane domain"/>
    <property type="match status" value="2"/>
</dbReference>
<name>D4ZCJ9_SHEVD</name>
<dbReference type="Proteomes" id="UP000002350">
    <property type="component" value="Chromosome"/>
</dbReference>